<dbReference type="GO" id="GO:0005886">
    <property type="term" value="C:plasma membrane"/>
    <property type="evidence" value="ECO:0007669"/>
    <property type="project" value="UniProtKB-SubCell"/>
</dbReference>
<feature type="transmembrane region" description="Helical" evidence="7">
    <location>
        <begin position="156"/>
        <end position="183"/>
    </location>
</feature>
<dbReference type="GO" id="GO:0055085">
    <property type="term" value="P:transmembrane transport"/>
    <property type="evidence" value="ECO:0007669"/>
    <property type="project" value="InterPro"/>
</dbReference>
<comment type="subcellular location">
    <subcellularLocation>
        <location evidence="1 7">Cell membrane</location>
        <topology evidence="1 7">Multi-pass membrane protein</topology>
    </subcellularLocation>
</comment>
<dbReference type="PROSITE" id="PS50928">
    <property type="entry name" value="ABC_TM1"/>
    <property type="match status" value="1"/>
</dbReference>
<evidence type="ECO:0000313" key="10">
    <source>
        <dbReference type="Proteomes" id="UP000254701"/>
    </source>
</evidence>
<dbReference type="PANTHER" id="PTHR43005">
    <property type="entry name" value="BLR7065 PROTEIN"/>
    <property type="match status" value="1"/>
</dbReference>
<keyword evidence="3" id="KW-1003">Cell membrane</keyword>
<dbReference type="InterPro" id="IPR000515">
    <property type="entry name" value="MetI-like"/>
</dbReference>
<proteinExistence type="inferred from homology"/>
<protein>
    <submittedName>
        <fullName evidence="9">Inner membrane ABC transporter permease protein ycjO</fullName>
    </submittedName>
</protein>
<evidence type="ECO:0000313" key="9">
    <source>
        <dbReference type="EMBL" id="SUU90558.1"/>
    </source>
</evidence>
<accession>A0A380WP02</accession>
<evidence type="ECO:0000256" key="1">
    <source>
        <dbReference type="ARBA" id="ARBA00004651"/>
    </source>
</evidence>
<evidence type="ECO:0000256" key="6">
    <source>
        <dbReference type="ARBA" id="ARBA00023136"/>
    </source>
</evidence>
<evidence type="ECO:0000256" key="3">
    <source>
        <dbReference type="ARBA" id="ARBA00022475"/>
    </source>
</evidence>
<dbReference type="InterPro" id="IPR035906">
    <property type="entry name" value="MetI-like_sf"/>
</dbReference>
<feature type="transmembrane region" description="Helical" evidence="7">
    <location>
        <begin position="12"/>
        <end position="30"/>
    </location>
</feature>
<organism evidence="9 10">
    <name type="scientific">Aminobacter aminovorans</name>
    <name type="common">Chelatobacter heintzii</name>
    <dbReference type="NCBI Taxonomy" id="83263"/>
    <lineage>
        <taxon>Bacteria</taxon>
        <taxon>Pseudomonadati</taxon>
        <taxon>Pseudomonadota</taxon>
        <taxon>Alphaproteobacteria</taxon>
        <taxon>Hyphomicrobiales</taxon>
        <taxon>Phyllobacteriaceae</taxon>
        <taxon>Aminobacter</taxon>
    </lineage>
</organism>
<evidence type="ECO:0000256" key="2">
    <source>
        <dbReference type="ARBA" id="ARBA00022448"/>
    </source>
</evidence>
<keyword evidence="2 7" id="KW-0813">Transport</keyword>
<keyword evidence="4 7" id="KW-0812">Transmembrane</keyword>
<dbReference type="Proteomes" id="UP000254701">
    <property type="component" value="Unassembled WGS sequence"/>
</dbReference>
<feature type="transmembrane region" description="Helical" evidence="7">
    <location>
        <begin position="73"/>
        <end position="93"/>
    </location>
</feature>
<gene>
    <name evidence="9" type="primary">ycjO_5</name>
    <name evidence="9" type="ORF">NCTC10684_03816</name>
</gene>
<reference evidence="9 10" key="1">
    <citation type="submission" date="2018-06" db="EMBL/GenBank/DDBJ databases">
        <authorList>
            <consortium name="Pathogen Informatics"/>
            <person name="Doyle S."/>
        </authorList>
    </citation>
    <scope>NUCLEOTIDE SEQUENCE [LARGE SCALE GENOMIC DNA]</scope>
    <source>
        <strain evidence="9 10">NCTC10684</strain>
    </source>
</reference>
<dbReference type="Gene3D" id="1.10.3720.10">
    <property type="entry name" value="MetI-like"/>
    <property type="match status" value="1"/>
</dbReference>
<dbReference type="EMBL" id="UFSM01000001">
    <property type="protein sequence ID" value="SUU90558.1"/>
    <property type="molecule type" value="Genomic_DNA"/>
</dbReference>
<keyword evidence="6 7" id="KW-0472">Membrane</keyword>
<dbReference type="Pfam" id="PF00528">
    <property type="entry name" value="BPD_transp_1"/>
    <property type="match status" value="1"/>
</dbReference>
<name>A0A380WP02_AMIAI</name>
<feature type="domain" description="ABC transmembrane type-1" evidence="8">
    <location>
        <begin position="68"/>
        <end position="286"/>
    </location>
</feature>
<keyword evidence="5 7" id="KW-1133">Transmembrane helix</keyword>
<evidence type="ECO:0000256" key="5">
    <source>
        <dbReference type="ARBA" id="ARBA00022989"/>
    </source>
</evidence>
<dbReference type="AlphaFoldDB" id="A0A380WP02"/>
<dbReference type="RefSeq" id="WP_115732533.1">
    <property type="nucleotide sequence ID" value="NZ_BAAAVY010000034.1"/>
</dbReference>
<dbReference type="SUPFAM" id="SSF161098">
    <property type="entry name" value="MetI-like"/>
    <property type="match status" value="1"/>
</dbReference>
<comment type="similarity">
    <text evidence="7">Belongs to the binding-protein-dependent transport system permease family.</text>
</comment>
<evidence type="ECO:0000256" key="4">
    <source>
        <dbReference type="ARBA" id="ARBA00022692"/>
    </source>
</evidence>
<evidence type="ECO:0000259" key="8">
    <source>
        <dbReference type="PROSITE" id="PS50928"/>
    </source>
</evidence>
<evidence type="ECO:0000256" key="7">
    <source>
        <dbReference type="RuleBase" id="RU363032"/>
    </source>
</evidence>
<feature type="transmembrane region" description="Helical" evidence="7">
    <location>
        <begin position="105"/>
        <end position="125"/>
    </location>
</feature>
<feature type="transmembrane region" description="Helical" evidence="7">
    <location>
        <begin position="265"/>
        <end position="285"/>
    </location>
</feature>
<sequence length="294" mass="31665">MSGSWMTTRAWLLMLPLLTVMISVIGWPLVDTVRLSFTDAKLVGTEGSFVGLDNYARMLSGANFQRTLVTTTWFAVISVAAEMVLGVLAALLLNQQFYGRTVLRALMILPWALPTVVNATLWRLIYNPEYGALNAALTQAGLLDAYRSWLGEPNTALAALIVADCWKNFPLVALIALAALQAVPRDITAASMVDGAGPIARFRFVILPYLVGPLLVALVLRTIEAFKVFDIIWVMTRGGPANSTRTLSILVYQEAFSFQRAGSGASLALIVTLLVTVLAVAYAALVRKAAGSAS</sequence>
<dbReference type="OrthoDB" id="9805778at2"/>
<dbReference type="PANTHER" id="PTHR43005:SF2">
    <property type="entry name" value="INTEGRAL MEMBRANE SUGAR TRANSPORT PROTEIN"/>
    <property type="match status" value="1"/>
</dbReference>
<dbReference type="CDD" id="cd06261">
    <property type="entry name" value="TM_PBP2"/>
    <property type="match status" value="1"/>
</dbReference>
<feature type="transmembrane region" description="Helical" evidence="7">
    <location>
        <begin position="204"/>
        <end position="223"/>
    </location>
</feature>